<reference evidence="6" key="1">
    <citation type="journal article" date="2014" name="Genome Announc.">
        <title>Draft Genome Sequence of Marine Flavobacterium Jejuia pallidilutea Strain 11shimoA1 and Pigmentation Mutants.</title>
        <authorList>
            <person name="Takatani N."/>
            <person name="Nakanishi M."/>
            <person name="Meirelles P."/>
            <person name="Mino S."/>
            <person name="Suda W."/>
            <person name="Oshima K."/>
            <person name="Hattori M."/>
            <person name="Ohkuma M."/>
            <person name="Hosokawa M."/>
            <person name="Miyashita K."/>
            <person name="Thompson F.L."/>
            <person name="Niwa A."/>
            <person name="Sawabe T."/>
            <person name="Sawabe T."/>
        </authorList>
    </citation>
    <scope>NUCLEOTIDE SEQUENCE [LARGE SCALE GENOMIC DNA]</scope>
    <source>
        <strain evidence="6">JCM 19538</strain>
    </source>
</reference>
<evidence type="ECO:0000313" key="2">
    <source>
        <dbReference type="EMBL" id="GAL65847.1"/>
    </source>
</evidence>
<dbReference type="STRING" id="504487.JCM19538_3025"/>
<dbReference type="eggNOG" id="COG3464">
    <property type="taxonomic scope" value="Bacteria"/>
</dbReference>
<comment type="caution">
    <text evidence="2">The sequence shown here is derived from an EMBL/GenBank/DDBJ whole genome shotgun (WGS) entry which is preliminary data.</text>
</comment>
<dbReference type="PANTHER" id="PTHR33498:SF1">
    <property type="entry name" value="TRANSPOSASE FOR INSERTION SEQUENCE ELEMENT IS1557"/>
    <property type="match status" value="1"/>
</dbReference>
<dbReference type="InterPro" id="IPR047951">
    <property type="entry name" value="Transpos_ISL3"/>
</dbReference>
<accession>A0A090WE90</accession>
<dbReference type="PANTHER" id="PTHR33498">
    <property type="entry name" value="TRANSPOSASE FOR INSERTION SEQUENCE ELEMENT IS1557"/>
    <property type="match status" value="1"/>
</dbReference>
<dbReference type="EMBL" id="BBNY01000003">
    <property type="protein sequence ID" value="GAL88512.1"/>
    <property type="molecule type" value="Genomic_DNA"/>
</dbReference>
<dbReference type="Proteomes" id="UP000029641">
    <property type="component" value="Unassembled WGS sequence"/>
</dbReference>
<evidence type="ECO:0000313" key="5">
    <source>
        <dbReference type="Proteomes" id="UP000029641"/>
    </source>
</evidence>
<dbReference type="Proteomes" id="UP000029646">
    <property type="component" value="Unassembled WGS sequence"/>
</dbReference>
<dbReference type="RefSeq" id="WP_235420488.1">
    <property type="nucleotide sequence ID" value="NZ_BBNR01000002.1"/>
</dbReference>
<sequence>MKLIAKKCFPKAIQVTDRFHVQKLAIEALQDIRIKHRWEAIDLENDLIKQAKASKSEFKPETFDNGDTRKQLLARSRYLLYKAPNNWTQNQYLRSKILFDQYPDIKKAYNLVQGLRNIFNTATSIQTAYTKLAHWYKDVEQTGFKAFNTIANTITINYKSILNYFMNRSTNASAESFNARIKAFRAQFRGVKNVEFFLFRLTNIFA</sequence>
<name>A0A090WE90_9FLAO</name>
<feature type="domain" description="Transposase IS204/IS1001/IS1096/IS1165 DDE" evidence="1">
    <location>
        <begin position="4"/>
        <end position="200"/>
    </location>
</feature>
<evidence type="ECO:0000313" key="3">
    <source>
        <dbReference type="EMBL" id="GAL71477.1"/>
    </source>
</evidence>
<dbReference type="AlphaFoldDB" id="A0A090WE90"/>
<organism evidence="2 5">
    <name type="scientific">Jejuia pallidilutea</name>
    <dbReference type="NCBI Taxonomy" id="504487"/>
    <lineage>
        <taxon>Bacteria</taxon>
        <taxon>Pseudomonadati</taxon>
        <taxon>Bacteroidota</taxon>
        <taxon>Flavobacteriia</taxon>
        <taxon>Flavobacteriales</taxon>
        <taxon>Flavobacteriaceae</taxon>
        <taxon>Jejuia</taxon>
    </lineage>
</organism>
<dbReference type="EMBL" id="BBNS01000013">
    <property type="protein sequence ID" value="GAL71477.1"/>
    <property type="molecule type" value="Genomic_DNA"/>
</dbReference>
<keyword evidence="6" id="KW-1185">Reference proteome</keyword>
<evidence type="ECO:0000259" key="1">
    <source>
        <dbReference type="Pfam" id="PF01610"/>
    </source>
</evidence>
<dbReference type="Pfam" id="PF01610">
    <property type="entry name" value="DDE_Tnp_ISL3"/>
    <property type="match status" value="1"/>
</dbReference>
<protein>
    <submittedName>
        <fullName evidence="4">Il-IS_2 transposase</fullName>
    </submittedName>
    <submittedName>
        <fullName evidence="2">Il-IS_2, transposase</fullName>
    </submittedName>
</protein>
<dbReference type="InterPro" id="IPR002560">
    <property type="entry name" value="Transposase_DDE"/>
</dbReference>
<evidence type="ECO:0000313" key="4">
    <source>
        <dbReference type="EMBL" id="GAL88512.1"/>
    </source>
</evidence>
<dbReference type="EMBL" id="BBNR01000002">
    <property type="protein sequence ID" value="GAL65847.1"/>
    <property type="molecule type" value="Genomic_DNA"/>
</dbReference>
<evidence type="ECO:0000313" key="6">
    <source>
        <dbReference type="Proteomes" id="UP000030184"/>
    </source>
</evidence>
<dbReference type="Proteomes" id="UP000030184">
    <property type="component" value="Unassembled WGS sequence"/>
</dbReference>
<gene>
    <name evidence="2" type="ORF">JCM19301_3532</name>
    <name evidence="3" type="ORF">JCM19302_1646</name>
    <name evidence="4" type="ORF">JCM19538_3025</name>
</gene>
<proteinExistence type="predicted"/>